<keyword evidence="1" id="KW-0472">Membrane</keyword>
<keyword evidence="3" id="KW-1185">Reference proteome</keyword>
<dbReference type="STRING" id="1232681.ADIS_1094"/>
<evidence type="ECO:0000256" key="1">
    <source>
        <dbReference type="SAM" id="Phobius"/>
    </source>
</evidence>
<reference evidence="2 3" key="1">
    <citation type="submission" date="2013-02" db="EMBL/GenBank/DDBJ databases">
        <title>A novel strain isolated from Lonar lake, Maharashtra, India.</title>
        <authorList>
            <person name="Singh A."/>
        </authorList>
    </citation>
    <scope>NUCLEOTIDE SEQUENCE [LARGE SCALE GENOMIC DNA]</scope>
    <source>
        <strain evidence="2 3">AK24</strain>
    </source>
</reference>
<name>R7ZWT2_9BACT</name>
<keyword evidence="1" id="KW-0812">Transmembrane</keyword>
<dbReference type="AlphaFoldDB" id="R7ZWT2"/>
<protein>
    <recommendedName>
        <fullName evidence="4">FUSC family protein</fullName>
    </recommendedName>
</protein>
<keyword evidence="1" id="KW-1133">Transmembrane helix</keyword>
<gene>
    <name evidence="2" type="ORF">ADIS_1094</name>
</gene>
<proteinExistence type="predicted"/>
<feature type="transmembrane region" description="Helical" evidence="1">
    <location>
        <begin position="34"/>
        <end position="64"/>
    </location>
</feature>
<evidence type="ECO:0000313" key="3">
    <source>
        <dbReference type="Proteomes" id="UP000013909"/>
    </source>
</evidence>
<accession>R7ZWT2</accession>
<dbReference type="Proteomes" id="UP000013909">
    <property type="component" value="Unassembled WGS sequence"/>
</dbReference>
<dbReference type="EMBL" id="AQHR01000035">
    <property type="protein sequence ID" value="EON78483.1"/>
    <property type="molecule type" value="Genomic_DNA"/>
</dbReference>
<evidence type="ECO:0008006" key="4">
    <source>
        <dbReference type="Google" id="ProtNLM"/>
    </source>
</evidence>
<sequence length="88" mass="10255">MNKMDKKQLNELTDKELLNEAKKMKSTQTIDATLIGVLFGILIYSIIAGNFTIFFGILLLYAIYKLANKEKYKREELKNLLKERNLKL</sequence>
<organism evidence="2 3">
    <name type="scientific">Lunatimonas lonarensis</name>
    <dbReference type="NCBI Taxonomy" id="1232681"/>
    <lineage>
        <taxon>Bacteria</taxon>
        <taxon>Pseudomonadati</taxon>
        <taxon>Bacteroidota</taxon>
        <taxon>Cytophagia</taxon>
        <taxon>Cytophagales</taxon>
        <taxon>Cyclobacteriaceae</taxon>
    </lineage>
</organism>
<evidence type="ECO:0000313" key="2">
    <source>
        <dbReference type="EMBL" id="EON78483.1"/>
    </source>
</evidence>
<comment type="caution">
    <text evidence="2">The sequence shown here is derived from an EMBL/GenBank/DDBJ whole genome shotgun (WGS) entry which is preliminary data.</text>
</comment>